<evidence type="ECO:0000313" key="12">
    <source>
        <dbReference type="Proteomes" id="UP000270296"/>
    </source>
</evidence>
<dbReference type="SUPFAM" id="SSF57501">
    <property type="entry name" value="Cystine-knot cytokines"/>
    <property type="match status" value="1"/>
</dbReference>
<evidence type="ECO:0000256" key="9">
    <source>
        <dbReference type="SAM" id="MobiDB-lite"/>
    </source>
</evidence>
<accession>A0A183I920</accession>
<organism evidence="13">
    <name type="scientific">Soboliphyme baturini</name>
    <dbReference type="NCBI Taxonomy" id="241478"/>
    <lineage>
        <taxon>Eukaryota</taxon>
        <taxon>Metazoa</taxon>
        <taxon>Ecdysozoa</taxon>
        <taxon>Nematoda</taxon>
        <taxon>Enoplea</taxon>
        <taxon>Dorylaimia</taxon>
        <taxon>Dioctophymatida</taxon>
        <taxon>Dioctophymatoidea</taxon>
        <taxon>Soboliphymatidae</taxon>
        <taxon>Soboliphyme</taxon>
    </lineage>
</organism>
<dbReference type="OrthoDB" id="5987191at2759"/>
<dbReference type="InterPro" id="IPR029034">
    <property type="entry name" value="Cystine-knot_cytokine"/>
</dbReference>
<dbReference type="GO" id="GO:0008083">
    <property type="term" value="F:growth factor activity"/>
    <property type="evidence" value="ECO:0007669"/>
    <property type="project" value="UniProtKB-KW"/>
</dbReference>
<keyword evidence="3" id="KW-0964">Secreted</keyword>
<evidence type="ECO:0000256" key="3">
    <source>
        <dbReference type="ARBA" id="ARBA00022525"/>
    </source>
</evidence>
<dbReference type="PANTHER" id="PTHR11848:SF263">
    <property type="entry name" value="PROTEIN DECAPENTAPLEGIC"/>
    <property type="match status" value="1"/>
</dbReference>
<dbReference type="InterPro" id="IPR015615">
    <property type="entry name" value="TGF-beta-rel"/>
</dbReference>
<feature type="domain" description="TGF-beta family profile" evidence="10">
    <location>
        <begin position="256"/>
        <end position="348"/>
    </location>
</feature>
<feature type="region of interest" description="Disordered" evidence="9">
    <location>
        <begin position="53"/>
        <end position="74"/>
    </location>
</feature>
<evidence type="ECO:0000256" key="8">
    <source>
        <dbReference type="RuleBase" id="RU000354"/>
    </source>
</evidence>
<gene>
    <name evidence="11" type="ORF">SBAD_LOCUS114</name>
</gene>
<evidence type="ECO:0000313" key="11">
    <source>
        <dbReference type="EMBL" id="VDO79739.1"/>
    </source>
</evidence>
<dbReference type="Gene3D" id="2.60.120.970">
    <property type="match status" value="1"/>
</dbReference>
<dbReference type="Proteomes" id="UP000270296">
    <property type="component" value="Unassembled WGS sequence"/>
</dbReference>
<feature type="region of interest" description="Disordered" evidence="9">
    <location>
        <begin position="146"/>
        <end position="176"/>
    </location>
</feature>
<reference evidence="13" key="1">
    <citation type="submission" date="2016-06" db="UniProtKB">
        <authorList>
            <consortium name="WormBaseParasite"/>
        </authorList>
    </citation>
    <scope>IDENTIFICATION</scope>
</reference>
<dbReference type="GO" id="GO:0005615">
    <property type="term" value="C:extracellular space"/>
    <property type="evidence" value="ECO:0007669"/>
    <property type="project" value="TreeGrafter"/>
</dbReference>
<keyword evidence="5 8" id="KW-0339">Growth factor</keyword>
<dbReference type="PROSITE" id="PS51362">
    <property type="entry name" value="TGF_BETA_2"/>
    <property type="match status" value="1"/>
</dbReference>
<keyword evidence="4" id="KW-0732">Signal</keyword>
<feature type="region of interest" description="Disordered" evidence="9">
    <location>
        <begin position="218"/>
        <end position="263"/>
    </location>
</feature>
<reference evidence="11 12" key="2">
    <citation type="submission" date="2018-11" db="EMBL/GenBank/DDBJ databases">
        <authorList>
            <consortium name="Pathogen Informatics"/>
        </authorList>
    </citation>
    <scope>NUCLEOTIDE SEQUENCE [LARGE SCALE GENOMIC DNA]</scope>
</reference>
<name>A0A183I920_9BILA</name>
<evidence type="ECO:0000313" key="13">
    <source>
        <dbReference type="WBParaSite" id="SBAD_0000012501-mRNA-1"/>
    </source>
</evidence>
<proteinExistence type="inferred from homology"/>
<comment type="similarity">
    <text evidence="2 8">Belongs to the TGF-beta family.</text>
</comment>
<dbReference type="PROSITE" id="PS00250">
    <property type="entry name" value="TGF_BETA_1"/>
    <property type="match status" value="1"/>
</dbReference>
<dbReference type="GO" id="GO:0005125">
    <property type="term" value="F:cytokine activity"/>
    <property type="evidence" value="ECO:0007669"/>
    <property type="project" value="TreeGrafter"/>
</dbReference>
<evidence type="ECO:0000256" key="7">
    <source>
        <dbReference type="ARBA" id="ARBA00023180"/>
    </source>
</evidence>
<dbReference type="EMBL" id="UZAM01000175">
    <property type="protein sequence ID" value="VDO79739.1"/>
    <property type="molecule type" value="Genomic_DNA"/>
</dbReference>
<evidence type="ECO:0000256" key="1">
    <source>
        <dbReference type="ARBA" id="ARBA00004613"/>
    </source>
</evidence>
<dbReference type="Pfam" id="PF00688">
    <property type="entry name" value="TGFb_propeptide"/>
    <property type="match status" value="1"/>
</dbReference>
<dbReference type="AlphaFoldDB" id="A0A183I920"/>
<keyword evidence="12" id="KW-1185">Reference proteome</keyword>
<evidence type="ECO:0000259" key="10">
    <source>
        <dbReference type="PROSITE" id="PS51362"/>
    </source>
</evidence>
<comment type="subcellular location">
    <subcellularLocation>
        <location evidence="1">Secreted</location>
    </subcellularLocation>
</comment>
<sequence>MILRYLTGLYVLDDSAPSGVFLFDLRNVPVHETLENAELTVLVKSSHRSRPAACGQLTGSGTGGAGPSQDAPLNGKNEMQVSVYELIRNHTVLVDTIKVNCRSEAFSDFGWVTLDVSSSVRRWLLNSGKSGKIQLTSRRTRATSCELQLHSKSSSSSSSSSSSFSQFRDSDSDPLRQSPVLTVYTSDSAEAAAATATASGAGGGDSNHDDSNKGTILRRTKRRAGDGSNNNNNDTDRNGRRSSNSGRSHSRGGSARKHRHKTYRRRSLCQRHELYVDFESVGWNDWIVAPPGYKAYYCQGDCPFPLSDNLNATNHAIVQTLVHSANPGAAPKSCCVPTELSPISMLYL</sequence>
<dbReference type="WBParaSite" id="SBAD_0000012501-mRNA-1">
    <property type="protein sequence ID" value="SBAD_0000012501-mRNA-1"/>
    <property type="gene ID" value="SBAD_0000012501"/>
</dbReference>
<evidence type="ECO:0000256" key="4">
    <source>
        <dbReference type="ARBA" id="ARBA00022729"/>
    </source>
</evidence>
<feature type="compositionally biased region" description="Basic residues" evidence="9">
    <location>
        <begin position="248"/>
        <end position="263"/>
    </location>
</feature>
<dbReference type="SMART" id="SM00204">
    <property type="entry name" value="TGFB"/>
    <property type="match status" value="1"/>
</dbReference>
<dbReference type="PRINTS" id="PR00669">
    <property type="entry name" value="INHIBINA"/>
</dbReference>
<dbReference type="Pfam" id="PF00019">
    <property type="entry name" value="TGF_beta"/>
    <property type="match status" value="1"/>
</dbReference>
<dbReference type="InterPro" id="IPR017948">
    <property type="entry name" value="TGFb_CS"/>
</dbReference>
<evidence type="ECO:0000256" key="6">
    <source>
        <dbReference type="ARBA" id="ARBA00023157"/>
    </source>
</evidence>
<keyword evidence="7" id="KW-0325">Glycoprotein</keyword>
<keyword evidence="6" id="KW-1015">Disulfide bond</keyword>
<evidence type="ECO:0000256" key="2">
    <source>
        <dbReference type="ARBA" id="ARBA00006656"/>
    </source>
</evidence>
<feature type="compositionally biased region" description="Low complexity" evidence="9">
    <location>
        <begin position="151"/>
        <end position="167"/>
    </location>
</feature>
<dbReference type="InterPro" id="IPR001839">
    <property type="entry name" value="TGF-b_C"/>
</dbReference>
<protein>
    <submittedName>
        <fullName evidence="13">TGF_BETA_2 domain-containing protein</fullName>
    </submittedName>
</protein>
<dbReference type="PANTHER" id="PTHR11848">
    <property type="entry name" value="TGF-BETA FAMILY"/>
    <property type="match status" value="1"/>
</dbReference>
<dbReference type="InterPro" id="IPR001111">
    <property type="entry name" value="TGF-b_propeptide"/>
</dbReference>
<evidence type="ECO:0000256" key="5">
    <source>
        <dbReference type="ARBA" id="ARBA00023030"/>
    </source>
</evidence>
<dbReference type="FunFam" id="2.10.90.10:FF:000001">
    <property type="entry name" value="Bone morphogenetic protein 4"/>
    <property type="match status" value="1"/>
</dbReference>
<dbReference type="Gene3D" id="2.10.90.10">
    <property type="entry name" value="Cystine-knot cytokines"/>
    <property type="match status" value="1"/>
</dbReference>